<organism evidence="1 2">
    <name type="scientific">Rhizobium leucaenae</name>
    <dbReference type="NCBI Taxonomy" id="29450"/>
    <lineage>
        <taxon>Bacteria</taxon>
        <taxon>Pseudomonadati</taxon>
        <taxon>Pseudomonadota</taxon>
        <taxon>Alphaproteobacteria</taxon>
        <taxon>Hyphomicrobiales</taxon>
        <taxon>Rhizobiaceae</taxon>
        <taxon>Rhizobium/Agrobacterium group</taxon>
        <taxon>Rhizobium</taxon>
    </lineage>
</organism>
<keyword evidence="2" id="KW-1185">Reference proteome</keyword>
<dbReference type="EMBL" id="JACIIG010000016">
    <property type="protein sequence ID" value="MBB4570751.1"/>
    <property type="molecule type" value="Genomic_DNA"/>
</dbReference>
<sequence length="71" mass="8135">MAQAFGSRTPPLYPEDVVMMQTLLAAYCEDRCCEKAGVEAQEAARELVYWFQIGVTKQSQLRELLYSRAWS</sequence>
<dbReference type="AlphaFoldDB" id="A0A7W7EM65"/>
<dbReference type="Proteomes" id="UP000543836">
    <property type="component" value="Unassembled WGS sequence"/>
</dbReference>
<proteinExistence type="predicted"/>
<accession>A0A7W7EM65</accession>
<gene>
    <name evidence="1" type="ORF">GGE60_004908</name>
</gene>
<reference evidence="1 2" key="1">
    <citation type="submission" date="2020-08" db="EMBL/GenBank/DDBJ databases">
        <title>Genomic Encyclopedia of Type Strains, Phase IV (KMG-V): Genome sequencing to study the core and pangenomes of soil and plant-associated prokaryotes.</title>
        <authorList>
            <person name="Whitman W."/>
        </authorList>
    </citation>
    <scope>NUCLEOTIDE SEQUENCE [LARGE SCALE GENOMIC DNA]</scope>
    <source>
        <strain evidence="1 2">SEMIA 492</strain>
    </source>
</reference>
<dbReference type="RefSeq" id="WP_065091444.1">
    <property type="nucleotide sequence ID" value="NZ_JACIIG010000016.1"/>
</dbReference>
<comment type="caution">
    <text evidence="1">The sequence shown here is derived from an EMBL/GenBank/DDBJ whole genome shotgun (WGS) entry which is preliminary data.</text>
</comment>
<protein>
    <submittedName>
        <fullName evidence="1">Uncharacterized protein</fullName>
    </submittedName>
</protein>
<name>A0A7W7EM65_9HYPH</name>
<dbReference type="OrthoDB" id="8373563at2"/>
<evidence type="ECO:0000313" key="2">
    <source>
        <dbReference type="Proteomes" id="UP000543836"/>
    </source>
</evidence>
<evidence type="ECO:0000313" key="1">
    <source>
        <dbReference type="EMBL" id="MBB4570751.1"/>
    </source>
</evidence>